<evidence type="ECO:0000256" key="6">
    <source>
        <dbReference type="ARBA" id="ARBA00023306"/>
    </source>
</evidence>
<dbReference type="RefSeq" id="WP_129315932.1">
    <property type="nucleotide sequence ID" value="NZ_JBFCQO010000004.1"/>
</dbReference>
<keyword evidence="3 7" id="KW-0812">Transmembrane</keyword>
<name>A0A7K1LKA0_9MICC</name>
<evidence type="ECO:0000256" key="8">
    <source>
        <dbReference type="SAM" id="MobiDB-lite"/>
    </source>
</evidence>
<dbReference type="Pfam" id="PF06781">
    <property type="entry name" value="CrgA"/>
    <property type="match status" value="1"/>
</dbReference>
<evidence type="ECO:0000256" key="5">
    <source>
        <dbReference type="ARBA" id="ARBA00023136"/>
    </source>
</evidence>
<evidence type="ECO:0000256" key="7">
    <source>
        <dbReference type="HAMAP-Rule" id="MF_00631"/>
    </source>
</evidence>
<keyword evidence="6 7" id="KW-0131">Cell cycle</keyword>
<evidence type="ECO:0000313" key="10">
    <source>
        <dbReference type="Proteomes" id="UP000462152"/>
    </source>
</evidence>
<feature type="region of interest" description="Disordered" evidence="8">
    <location>
        <begin position="1"/>
        <end position="99"/>
    </location>
</feature>
<dbReference type="GO" id="GO:0051301">
    <property type="term" value="P:cell division"/>
    <property type="evidence" value="ECO:0007669"/>
    <property type="project" value="UniProtKB-UniRule"/>
</dbReference>
<comment type="similarity">
    <text evidence="7">Belongs to the CrgA family.</text>
</comment>
<dbReference type="InterPro" id="IPR009619">
    <property type="entry name" value="CrgA"/>
</dbReference>
<comment type="subcellular location">
    <subcellularLocation>
        <location evidence="7">Cell membrane</location>
        <topology evidence="7">Multi-pass membrane protein</topology>
    </subcellularLocation>
</comment>
<dbReference type="Proteomes" id="UP000462152">
    <property type="component" value="Unassembled WGS sequence"/>
</dbReference>
<keyword evidence="5 7" id="KW-0472">Membrane</keyword>
<dbReference type="EMBL" id="WOGT01000005">
    <property type="protein sequence ID" value="MUN55362.1"/>
    <property type="molecule type" value="Genomic_DNA"/>
</dbReference>
<evidence type="ECO:0000313" key="9">
    <source>
        <dbReference type="EMBL" id="MUN55362.1"/>
    </source>
</evidence>
<comment type="function">
    <text evidence="7">Involved in cell division.</text>
</comment>
<comment type="caution">
    <text evidence="9">The sequence shown here is derived from an EMBL/GenBank/DDBJ whole genome shotgun (WGS) entry which is preliminary data.</text>
</comment>
<proteinExistence type="inferred from homology"/>
<gene>
    <name evidence="7" type="primary">crgA</name>
    <name evidence="9" type="ORF">GMA10_09095</name>
</gene>
<keyword evidence="10" id="KW-1185">Reference proteome</keyword>
<evidence type="ECO:0000256" key="4">
    <source>
        <dbReference type="ARBA" id="ARBA00022989"/>
    </source>
</evidence>
<evidence type="ECO:0000256" key="3">
    <source>
        <dbReference type="ARBA" id="ARBA00022692"/>
    </source>
</evidence>
<feature type="transmembrane region" description="Helical" evidence="7">
    <location>
        <begin position="112"/>
        <end position="133"/>
    </location>
</feature>
<sequence>MAEDKNNGEDTPTGGTSPDKKARRGRFGSRRSGSSVAGSATDAASNDTGDAVAETDRQTTLVADKQDETETSETRSTAKSKRSHESAEDERLRKIADDMTSNIRQSSPTPTWYIAIMLGFMIIGLLWIMTFYISNQALPIPDLSFWNIAIGIGLMMIGLIMTTRWR</sequence>
<feature type="compositionally biased region" description="Low complexity" evidence="8">
    <location>
        <begin position="30"/>
        <end position="40"/>
    </location>
</feature>
<keyword evidence="1 7" id="KW-1003">Cell membrane</keyword>
<dbReference type="GO" id="GO:0005886">
    <property type="term" value="C:plasma membrane"/>
    <property type="evidence" value="ECO:0007669"/>
    <property type="project" value="UniProtKB-SubCell"/>
</dbReference>
<keyword evidence="2 7" id="KW-0132">Cell division</keyword>
<dbReference type="AlphaFoldDB" id="A0A7K1LKA0"/>
<organism evidence="9 10">
    <name type="scientific">Rothia koreensis</name>
    <dbReference type="NCBI Taxonomy" id="592378"/>
    <lineage>
        <taxon>Bacteria</taxon>
        <taxon>Bacillati</taxon>
        <taxon>Actinomycetota</taxon>
        <taxon>Actinomycetes</taxon>
        <taxon>Micrococcales</taxon>
        <taxon>Micrococcaceae</taxon>
        <taxon>Rothia</taxon>
    </lineage>
</organism>
<keyword evidence="4 7" id="KW-1133">Transmembrane helix</keyword>
<feature type="compositionally biased region" description="Basic and acidic residues" evidence="8">
    <location>
        <begin position="83"/>
        <end position="97"/>
    </location>
</feature>
<accession>A0A7K1LKA0</accession>
<feature type="transmembrane region" description="Helical" evidence="7">
    <location>
        <begin position="145"/>
        <end position="163"/>
    </location>
</feature>
<evidence type="ECO:0000256" key="2">
    <source>
        <dbReference type="ARBA" id="ARBA00022618"/>
    </source>
</evidence>
<dbReference type="HAMAP" id="MF_00631">
    <property type="entry name" value="CrgA"/>
    <property type="match status" value="1"/>
</dbReference>
<evidence type="ECO:0000256" key="1">
    <source>
        <dbReference type="ARBA" id="ARBA00022475"/>
    </source>
</evidence>
<dbReference type="OrthoDB" id="5189646at2"/>
<reference evidence="9 10" key="1">
    <citation type="submission" date="2019-12" db="EMBL/GenBank/DDBJ databases">
        <authorList>
            <person name="Li J."/>
            <person name="Shi Y."/>
            <person name="Xu G."/>
            <person name="Xiao D."/>
            <person name="Ran X."/>
        </authorList>
    </citation>
    <scope>NUCLEOTIDE SEQUENCE [LARGE SCALE GENOMIC DNA]</scope>
    <source>
        <strain evidence="9 10">JCM 15915</strain>
    </source>
</reference>
<protein>
    <recommendedName>
        <fullName evidence="7">Cell division protein CrgA</fullName>
    </recommendedName>
</protein>